<comment type="caution">
    <text evidence="3">The sequence shown here is derived from an EMBL/GenBank/DDBJ whole genome shotgun (WGS) entry which is preliminary data.</text>
</comment>
<dbReference type="Pfam" id="PF00132">
    <property type="entry name" value="Hexapep"/>
    <property type="match status" value="1"/>
</dbReference>
<dbReference type="Gene3D" id="2.160.10.10">
    <property type="entry name" value="Hexapeptide repeat proteins"/>
    <property type="match status" value="1"/>
</dbReference>
<evidence type="ECO:0000256" key="1">
    <source>
        <dbReference type="ARBA" id="ARBA00022679"/>
    </source>
</evidence>
<dbReference type="InterPro" id="IPR018357">
    <property type="entry name" value="Hexapep_transf_CS"/>
</dbReference>
<sequence length="166" mass="18518">MHPEIQKFIKEGTGHIMELEIPSSQNILYELQKTRNIFRILLNAFTLKVSGCLPLRAKNIFLRRCFGMKIGRNVGIAPGVFFDVLYPELITIQDNAIIGYKVNVLCHEAIQHKLRIGRVVIKDNAVIGAFSTIRSGVTVGKNSIVAMNSFVNKDIPDNELWGGVPA</sequence>
<dbReference type="InterPro" id="IPR011004">
    <property type="entry name" value="Trimer_LpxA-like_sf"/>
</dbReference>
<dbReference type="InterPro" id="IPR050179">
    <property type="entry name" value="Trans_hexapeptide_repeat"/>
</dbReference>
<feature type="non-terminal residue" evidence="3">
    <location>
        <position position="166"/>
    </location>
</feature>
<evidence type="ECO:0008006" key="5">
    <source>
        <dbReference type="Google" id="ProtNLM"/>
    </source>
</evidence>
<reference evidence="3 4" key="1">
    <citation type="journal article" date="2016" name="Nat. Commun.">
        <title>Thousands of microbial genomes shed light on interconnected biogeochemical processes in an aquifer system.</title>
        <authorList>
            <person name="Anantharaman K."/>
            <person name="Brown C.T."/>
            <person name="Hug L.A."/>
            <person name="Sharon I."/>
            <person name="Castelle C.J."/>
            <person name="Probst A.J."/>
            <person name="Thomas B.C."/>
            <person name="Singh A."/>
            <person name="Wilkins M.J."/>
            <person name="Karaoz U."/>
            <person name="Brodie E.L."/>
            <person name="Williams K.H."/>
            <person name="Hubbard S.S."/>
            <person name="Banfield J.F."/>
        </authorList>
    </citation>
    <scope>NUCLEOTIDE SEQUENCE [LARGE SCALE GENOMIC DNA]</scope>
</reference>
<dbReference type="EMBL" id="MHTV01000046">
    <property type="protein sequence ID" value="OHA65191.1"/>
    <property type="molecule type" value="Genomic_DNA"/>
</dbReference>
<protein>
    <recommendedName>
        <fullName evidence="5">Acetyltransferase</fullName>
    </recommendedName>
</protein>
<dbReference type="CDD" id="cd04647">
    <property type="entry name" value="LbH_MAT_like"/>
    <property type="match status" value="1"/>
</dbReference>
<evidence type="ECO:0000313" key="4">
    <source>
        <dbReference type="Proteomes" id="UP000178092"/>
    </source>
</evidence>
<keyword evidence="1" id="KW-0808">Transferase</keyword>
<evidence type="ECO:0000256" key="2">
    <source>
        <dbReference type="ARBA" id="ARBA00022737"/>
    </source>
</evidence>
<dbReference type="PANTHER" id="PTHR43300:SF11">
    <property type="entry name" value="ACETYLTRANSFERASE RV3034C-RELATED"/>
    <property type="match status" value="1"/>
</dbReference>
<dbReference type="PANTHER" id="PTHR43300">
    <property type="entry name" value="ACETYLTRANSFERASE"/>
    <property type="match status" value="1"/>
</dbReference>
<gene>
    <name evidence="3" type="ORF">A3C04_02675</name>
</gene>
<dbReference type="InterPro" id="IPR001451">
    <property type="entry name" value="Hexapep"/>
</dbReference>
<keyword evidence="2" id="KW-0677">Repeat</keyword>
<proteinExistence type="predicted"/>
<dbReference type="PROSITE" id="PS00101">
    <property type="entry name" value="HEXAPEP_TRANSFERASES"/>
    <property type="match status" value="1"/>
</dbReference>
<dbReference type="AlphaFoldDB" id="A0A1G2QZD9"/>
<accession>A0A1G2QZD9</accession>
<name>A0A1G2QZD9_9BACT</name>
<organism evidence="3 4">
    <name type="scientific">Candidatus Wildermuthbacteria bacterium RIFCSPHIGHO2_02_FULL_45_25</name>
    <dbReference type="NCBI Taxonomy" id="1802450"/>
    <lineage>
        <taxon>Bacteria</taxon>
        <taxon>Candidatus Wildermuthiibacteriota</taxon>
    </lineage>
</organism>
<dbReference type="SUPFAM" id="SSF51161">
    <property type="entry name" value="Trimeric LpxA-like enzymes"/>
    <property type="match status" value="1"/>
</dbReference>
<evidence type="ECO:0000313" key="3">
    <source>
        <dbReference type="EMBL" id="OHA65191.1"/>
    </source>
</evidence>
<dbReference type="Proteomes" id="UP000178092">
    <property type="component" value="Unassembled WGS sequence"/>
</dbReference>
<dbReference type="GO" id="GO:0016740">
    <property type="term" value="F:transferase activity"/>
    <property type="evidence" value="ECO:0007669"/>
    <property type="project" value="UniProtKB-KW"/>
</dbReference>